<proteinExistence type="predicted"/>
<dbReference type="EMBL" id="MSCW01000007">
    <property type="protein sequence ID" value="ONF43478.1"/>
    <property type="molecule type" value="Genomic_DNA"/>
</dbReference>
<dbReference type="SMART" id="SM00382">
    <property type="entry name" value="AAA"/>
    <property type="match status" value="1"/>
</dbReference>
<dbReference type="RefSeq" id="WP_076724945.1">
    <property type="nucleotide sequence ID" value="NZ_JABWTC010000015.1"/>
</dbReference>
<dbReference type="Gene3D" id="2.40.50.100">
    <property type="match status" value="1"/>
</dbReference>
<dbReference type="PROSITE" id="PS51866">
    <property type="entry name" value="MOP"/>
    <property type="match status" value="1"/>
</dbReference>
<dbReference type="Pfam" id="PF00005">
    <property type="entry name" value="ABC_tran"/>
    <property type="match status" value="1"/>
</dbReference>
<feature type="domain" description="Mop" evidence="11">
    <location>
        <begin position="295"/>
        <end position="360"/>
    </location>
</feature>
<sequence>MTGPDTVHARFRHAYPGFELDVDLTLPGTGITALFGHSGCGKTTLLRCMAGLQRAPGEMTVLGEPWQTAGFHKPVHQRALAYVFQETHLFPHLSVRRNLEFGYRRTPAGQRRIVFDDAVHWLGLEALLSRMPAGLSGGERQRVAIARALLTSPRLLLMDEPLSALDRASKQEILPYLERLKDTLAIPVVYVSHATAEVARLADHLVMMDRGRVVAQGPLQETLARTDPPFRLDDDAGVILEGRLRHLDEHWHLALFDFGQGQLWLRHEGPMRPGDRLRVQVLARDVSLALQEHRDQSIQNLLPARIERVETDVSPGTSLVRLRVGATPFLSRLTTRSVHQLGLRPGQGVWMQVKSVALVD</sequence>
<dbReference type="InterPro" id="IPR050334">
    <property type="entry name" value="Molybdenum_import_ModC"/>
</dbReference>
<evidence type="ECO:0000256" key="8">
    <source>
        <dbReference type="ARBA" id="ARBA00023136"/>
    </source>
</evidence>
<dbReference type="InterPro" id="IPR027417">
    <property type="entry name" value="P-loop_NTPase"/>
</dbReference>
<evidence type="ECO:0000256" key="9">
    <source>
        <dbReference type="PROSITE-ProRule" id="PRU01213"/>
    </source>
</evidence>
<evidence type="ECO:0000256" key="3">
    <source>
        <dbReference type="ARBA" id="ARBA00022505"/>
    </source>
</evidence>
<keyword evidence="1" id="KW-0813">Transport</keyword>
<name>A0A1V2DS23_9GAMM</name>
<dbReference type="InterPro" id="IPR005116">
    <property type="entry name" value="Transp-assoc_OB_typ1"/>
</dbReference>
<evidence type="ECO:0000259" key="11">
    <source>
        <dbReference type="PROSITE" id="PS51866"/>
    </source>
</evidence>
<evidence type="ECO:0000256" key="5">
    <source>
        <dbReference type="ARBA" id="ARBA00022741"/>
    </source>
</evidence>
<evidence type="ECO:0000256" key="1">
    <source>
        <dbReference type="ARBA" id="ARBA00022448"/>
    </source>
</evidence>
<dbReference type="Proteomes" id="UP000189339">
    <property type="component" value="Unassembled WGS sequence"/>
</dbReference>
<keyword evidence="7" id="KW-1278">Translocase</keyword>
<evidence type="ECO:0000313" key="13">
    <source>
        <dbReference type="Proteomes" id="UP000189339"/>
    </source>
</evidence>
<evidence type="ECO:0000256" key="2">
    <source>
        <dbReference type="ARBA" id="ARBA00022475"/>
    </source>
</evidence>
<dbReference type="SUPFAM" id="SSF52540">
    <property type="entry name" value="P-loop containing nucleoside triphosphate hydrolases"/>
    <property type="match status" value="1"/>
</dbReference>
<evidence type="ECO:0000256" key="7">
    <source>
        <dbReference type="ARBA" id="ARBA00022967"/>
    </source>
</evidence>
<dbReference type="SUPFAM" id="SSF50331">
    <property type="entry name" value="MOP-like"/>
    <property type="match status" value="1"/>
</dbReference>
<dbReference type="AlphaFoldDB" id="A0A1V2DS23"/>
<dbReference type="PROSITE" id="PS00211">
    <property type="entry name" value="ABC_TRANSPORTER_1"/>
    <property type="match status" value="1"/>
</dbReference>
<dbReference type="OrthoDB" id="9802264at2"/>
<dbReference type="InterPro" id="IPR017871">
    <property type="entry name" value="ABC_transporter-like_CS"/>
</dbReference>
<keyword evidence="8" id="KW-0472">Membrane</keyword>
<keyword evidence="6 12" id="KW-0067">ATP-binding</keyword>
<comment type="caution">
    <text evidence="12">The sequence shown here is derived from an EMBL/GenBank/DDBJ whole genome shotgun (WGS) entry which is preliminary data.</text>
</comment>
<accession>A0A1V2DS23</accession>
<evidence type="ECO:0000313" key="12">
    <source>
        <dbReference type="EMBL" id="ONF43478.1"/>
    </source>
</evidence>
<dbReference type="PANTHER" id="PTHR43514:SF10">
    <property type="entry name" value="MOLYBDENUM IMPORT ATP-BINDING PROTEIN MODC 2"/>
    <property type="match status" value="1"/>
</dbReference>
<evidence type="ECO:0000256" key="4">
    <source>
        <dbReference type="ARBA" id="ARBA00022519"/>
    </source>
</evidence>
<dbReference type="Gene3D" id="3.40.50.300">
    <property type="entry name" value="P-loop containing nucleotide triphosphate hydrolases"/>
    <property type="match status" value="1"/>
</dbReference>
<gene>
    <name evidence="12" type="ORF">BTO32_12475</name>
</gene>
<dbReference type="InterPro" id="IPR008995">
    <property type="entry name" value="Mo/tungstate-bd_C_term_dom"/>
</dbReference>
<keyword evidence="3 9" id="KW-0500">Molybdenum</keyword>
<keyword evidence="2" id="KW-1003">Cell membrane</keyword>
<dbReference type="GO" id="GO:0140359">
    <property type="term" value="F:ABC-type transporter activity"/>
    <property type="evidence" value="ECO:0007669"/>
    <property type="project" value="InterPro"/>
</dbReference>
<dbReference type="InterPro" id="IPR011868">
    <property type="entry name" value="ModC_ABC_ATP-bd"/>
</dbReference>
<dbReference type="NCBIfam" id="TIGR02142">
    <property type="entry name" value="modC_ABC"/>
    <property type="match status" value="1"/>
</dbReference>
<dbReference type="InterPro" id="IPR003593">
    <property type="entry name" value="AAA+_ATPase"/>
</dbReference>
<dbReference type="STRING" id="135739.BTO32_12475"/>
<dbReference type="InterPro" id="IPR004606">
    <property type="entry name" value="Mop_domain"/>
</dbReference>
<evidence type="ECO:0000259" key="10">
    <source>
        <dbReference type="PROSITE" id="PS50893"/>
    </source>
</evidence>
<keyword evidence="5" id="KW-0547">Nucleotide-binding</keyword>
<dbReference type="GO" id="GO:0016020">
    <property type="term" value="C:membrane"/>
    <property type="evidence" value="ECO:0007669"/>
    <property type="project" value="InterPro"/>
</dbReference>
<dbReference type="InterPro" id="IPR003439">
    <property type="entry name" value="ABC_transporter-like_ATP-bd"/>
</dbReference>
<dbReference type="PROSITE" id="PS50893">
    <property type="entry name" value="ABC_TRANSPORTER_2"/>
    <property type="match status" value="1"/>
</dbReference>
<protein>
    <submittedName>
        <fullName evidence="12">Molybdenum ABC transporter ATP-binding protein</fullName>
    </submittedName>
</protein>
<organism evidence="12 13">
    <name type="scientific">Marinobacter lutaoensis</name>
    <dbReference type="NCBI Taxonomy" id="135739"/>
    <lineage>
        <taxon>Bacteria</taxon>
        <taxon>Pseudomonadati</taxon>
        <taxon>Pseudomonadota</taxon>
        <taxon>Gammaproteobacteria</taxon>
        <taxon>Pseudomonadales</taxon>
        <taxon>Marinobacteraceae</taxon>
        <taxon>Marinobacter</taxon>
    </lineage>
</organism>
<dbReference type="GO" id="GO:0016887">
    <property type="term" value="F:ATP hydrolysis activity"/>
    <property type="evidence" value="ECO:0007669"/>
    <property type="project" value="InterPro"/>
</dbReference>
<dbReference type="Pfam" id="PF03459">
    <property type="entry name" value="TOBE"/>
    <property type="match status" value="1"/>
</dbReference>
<keyword evidence="4" id="KW-0997">Cell inner membrane</keyword>
<dbReference type="GO" id="GO:0015098">
    <property type="term" value="F:molybdate ion transmembrane transporter activity"/>
    <property type="evidence" value="ECO:0007669"/>
    <property type="project" value="InterPro"/>
</dbReference>
<reference evidence="12 13" key="1">
    <citation type="submission" date="2016-12" db="EMBL/GenBank/DDBJ databases">
        <title>Marinobacter lutaoensis whole genome sequencing.</title>
        <authorList>
            <person name="Verma A."/>
            <person name="Krishnamurthi S."/>
        </authorList>
    </citation>
    <scope>NUCLEOTIDE SEQUENCE [LARGE SCALE GENOMIC DNA]</scope>
    <source>
        <strain evidence="12 13">T5054</strain>
    </source>
</reference>
<dbReference type="GO" id="GO:0005524">
    <property type="term" value="F:ATP binding"/>
    <property type="evidence" value="ECO:0007669"/>
    <property type="project" value="UniProtKB-KW"/>
</dbReference>
<evidence type="ECO:0000256" key="6">
    <source>
        <dbReference type="ARBA" id="ARBA00022840"/>
    </source>
</evidence>
<dbReference type="PANTHER" id="PTHR43514">
    <property type="entry name" value="ABC TRANSPORTER I FAMILY MEMBER 10"/>
    <property type="match status" value="1"/>
</dbReference>
<feature type="domain" description="ABC transporter" evidence="10">
    <location>
        <begin position="1"/>
        <end position="235"/>
    </location>
</feature>
<keyword evidence="13" id="KW-1185">Reference proteome</keyword>